<keyword evidence="1 3" id="KW-0732">Signal</keyword>
<protein>
    <submittedName>
        <fullName evidence="5">Extracellular matrix protein</fullName>
    </submittedName>
</protein>
<gene>
    <name evidence="5" type="ORF">SAPIO_CDS0796</name>
</gene>
<feature type="region of interest" description="Disordered" evidence="2">
    <location>
        <begin position="117"/>
        <end position="179"/>
    </location>
</feature>
<dbReference type="Pfam" id="PF10342">
    <property type="entry name" value="Kre9_KNH"/>
    <property type="match status" value="1"/>
</dbReference>
<keyword evidence="6" id="KW-1185">Reference proteome</keyword>
<dbReference type="EMBL" id="JOWA01000033">
    <property type="protein sequence ID" value="KEZ46465.1"/>
    <property type="molecule type" value="Genomic_DNA"/>
</dbReference>
<reference evidence="5 6" key="1">
    <citation type="journal article" date="2014" name="Genome Announc.">
        <title>Draft genome sequence of the pathogenic fungus Scedosporium apiospermum.</title>
        <authorList>
            <person name="Vandeputte P."/>
            <person name="Ghamrawi S."/>
            <person name="Rechenmann M."/>
            <person name="Iltis A."/>
            <person name="Giraud S."/>
            <person name="Fleury M."/>
            <person name="Thornton C."/>
            <person name="Delhaes L."/>
            <person name="Meyer W."/>
            <person name="Papon N."/>
            <person name="Bouchara J.P."/>
        </authorList>
    </citation>
    <scope>NUCLEOTIDE SEQUENCE [LARGE SCALE GENOMIC DNA]</scope>
    <source>
        <strain evidence="5 6">IHEM 14462</strain>
    </source>
</reference>
<feature type="compositionally biased region" description="Low complexity" evidence="2">
    <location>
        <begin position="117"/>
        <end position="165"/>
    </location>
</feature>
<feature type="signal peptide" evidence="3">
    <location>
        <begin position="1"/>
        <end position="18"/>
    </location>
</feature>
<dbReference type="Proteomes" id="UP000028545">
    <property type="component" value="Unassembled WGS sequence"/>
</dbReference>
<feature type="chain" id="PRO_5001775691" evidence="3">
    <location>
        <begin position="19"/>
        <end position="200"/>
    </location>
</feature>
<evidence type="ECO:0000256" key="1">
    <source>
        <dbReference type="ARBA" id="ARBA00022729"/>
    </source>
</evidence>
<organism evidence="5 6">
    <name type="scientific">Pseudallescheria apiosperma</name>
    <name type="common">Scedosporium apiospermum</name>
    <dbReference type="NCBI Taxonomy" id="563466"/>
    <lineage>
        <taxon>Eukaryota</taxon>
        <taxon>Fungi</taxon>
        <taxon>Dikarya</taxon>
        <taxon>Ascomycota</taxon>
        <taxon>Pezizomycotina</taxon>
        <taxon>Sordariomycetes</taxon>
        <taxon>Hypocreomycetidae</taxon>
        <taxon>Microascales</taxon>
        <taxon>Microascaceae</taxon>
        <taxon>Scedosporium</taxon>
    </lineage>
</organism>
<feature type="domain" description="Yeast cell wall synthesis Kre9/Knh1-like N-terminal" evidence="4">
    <location>
        <begin position="27"/>
        <end position="107"/>
    </location>
</feature>
<comment type="caution">
    <text evidence="5">The sequence shown here is derived from an EMBL/GenBank/DDBJ whole genome shotgun (WGS) entry which is preliminary data.</text>
</comment>
<name>A0A084GGK3_PSEDA</name>
<accession>A0A084GGK3</accession>
<dbReference type="InterPro" id="IPR018466">
    <property type="entry name" value="Kre9/Knh1-like_N"/>
</dbReference>
<evidence type="ECO:0000256" key="3">
    <source>
        <dbReference type="SAM" id="SignalP"/>
    </source>
</evidence>
<dbReference type="RefSeq" id="XP_016646264.1">
    <property type="nucleotide sequence ID" value="XM_016783498.1"/>
</dbReference>
<dbReference type="PANTHER" id="PTHR40633">
    <property type="entry name" value="MATRIX PROTEIN, PUTATIVE (AFU_ORTHOLOGUE AFUA_8G05410)-RELATED"/>
    <property type="match status" value="1"/>
</dbReference>
<proteinExistence type="predicted"/>
<dbReference type="PANTHER" id="PTHR40633:SF1">
    <property type="entry name" value="GPI ANCHORED SERINE-THREONINE RICH PROTEIN (AFU_ORTHOLOGUE AFUA_1G03630)"/>
    <property type="match status" value="1"/>
</dbReference>
<evidence type="ECO:0000313" key="6">
    <source>
        <dbReference type="Proteomes" id="UP000028545"/>
    </source>
</evidence>
<evidence type="ECO:0000259" key="4">
    <source>
        <dbReference type="Pfam" id="PF10342"/>
    </source>
</evidence>
<dbReference type="OrthoDB" id="5589325at2759"/>
<evidence type="ECO:0000313" key="5">
    <source>
        <dbReference type="EMBL" id="KEZ46465.1"/>
    </source>
</evidence>
<dbReference type="InterPro" id="IPR052982">
    <property type="entry name" value="SRP1/TIP1-like"/>
</dbReference>
<evidence type="ECO:0000256" key="2">
    <source>
        <dbReference type="SAM" id="MobiDB-lite"/>
    </source>
</evidence>
<dbReference type="GeneID" id="27718948"/>
<dbReference type="AlphaFoldDB" id="A0A084GGK3"/>
<dbReference type="HOGENOM" id="CLU_065618_0_0_1"/>
<dbReference type="VEuPathDB" id="FungiDB:SAPIO_CDS0796"/>
<dbReference type="KEGG" id="sapo:SAPIO_CDS0796"/>
<dbReference type="OMA" id="TWDVPSK"/>
<sequence>MKSFATILLAALAAVANAVQFTNSAFDVEPGKPFELTWSGATGSVTILLKNGPQDNLQTVDTLVSGATGGSTEVIIDPKKYPSGTYAFEIIDSGNPGAPNYSTQFNIVGSGTLSATATATGASSTPTSSTPASTTTSASASPSASSSESESATRTSSSRASQSSAADEKPTSVPDTGAGGRLTSSFALVLVTVAAMFYLN</sequence>